<gene>
    <name evidence="1" type="ORF">GCM10009851_27120</name>
</gene>
<proteinExistence type="predicted"/>
<name>A0ABN3DS44_9MICO</name>
<dbReference type="RefSeq" id="WP_259480095.1">
    <property type="nucleotide sequence ID" value="NZ_BAAAQY010000008.1"/>
</dbReference>
<organism evidence="1 2">
    <name type="scientific">Herbiconiux moechotypicola</name>
    <dbReference type="NCBI Taxonomy" id="637393"/>
    <lineage>
        <taxon>Bacteria</taxon>
        <taxon>Bacillati</taxon>
        <taxon>Actinomycetota</taxon>
        <taxon>Actinomycetes</taxon>
        <taxon>Micrococcales</taxon>
        <taxon>Microbacteriaceae</taxon>
        <taxon>Herbiconiux</taxon>
    </lineage>
</organism>
<comment type="caution">
    <text evidence="1">The sequence shown here is derived from an EMBL/GenBank/DDBJ whole genome shotgun (WGS) entry which is preliminary data.</text>
</comment>
<dbReference type="Proteomes" id="UP001500929">
    <property type="component" value="Unassembled WGS sequence"/>
</dbReference>
<evidence type="ECO:0000313" key="1">
    <source>
        <dbReference type="EMBL" id="GAA2240296.1"/>
    </source>
</evidence>
<dbReference type="EMBL" id="BAAAQY010000008">
    <property type="protein sequence ID" value="GAA2240296.1"/>
    <property type="molecule type" value="Genomic_DNA"/>
</dbReference>
<evidence type="ECO:0000313" key="2">
    <source>
        <dbReference type="Proteomes" id="UP001500929"/>
    </source>
</evidence>
<sequence>MAEISRIVELTGDETVPAWQSIIDLDRAGLSESLTLVGGLMVYAHARAATLSSTRPTADADVLVDVVAARTSLAEVQAVLRDLGFALNTDYDTAYRFRHSDDRVIDVMVADHLPSHIRARLSGRPAFQAPAGQQAINRREVWRLEFSPDLVCSVGIPNTLGALVAKGAAWMVDTRNPERHLQDSATLLAAVGDASALDYRLSHNDRRRLRAIHAHLRDERHPAWGLLEEQERREGQQNLELIAGGAGL</sequence>
<keyword evidence="2" id="KW-1185">Reference proteome</keyword>
<evidence type="ECO:0008006" key="3">
    <source>
        <dbReference type="Google" id="ProtNLM"/>
    </source>
</evidence>
<reference evidence="1 2" key="1">
    <citation type="journal article" date="2019" name="Int. J. Syst. Evol. Microbiol.">
        <title>The Global Catalogue of Microorganisms (GCM) 10K type strain sequencing project: providing services to taxonomists for standard genome sequencing and annotation.</title>
        <authorList>
            <consortium name="The Broad Institute Genomics Platform"/>
            <consortium name="The Broad Institute Genome Sequencing Center for Infectious Disease"/>
            <person name="Wu L."/>
            <person name="Ma J."/>
        </authorList>
    </citation>
    <scope>NUCLEOTIDE SEQUENCE [LARGE SCALE GENOMIC DNA]</scope>
    <source>
        <strain evidence="1 2">JCM 16117</strain>
    </source>
</reference>
<accession>A0ABN3DS44</accession>
<protein>
    <recommendedName>
        <fullName evidence="3">Nucleotidyltransferase family protein</fullName>
    </recommendedName>
</protein>